<proteinExistence type="predicted"/>
<reference evidence="1" key="1">
    <citation type="journal article" date="2014" name="Front. Microbiol.">
        <title>High frequency of phylogenetically diverse reductive dehalogenase-homologous genes in deep subseafloor sedimentary metagenomes.</title>
        <authorList>
            <person name="Kawai M."/>
            <person name="Futagami T."/>
            <person name="Toyoda A."/>
            <person name="Takaki Y."/>
            <person name="Nishi S."/>
            <person name="Hori S."/>
            <person name="Arai W."/>
            <person name="Tsubouchi T."/>
            <person name="Morono Y."/>
            <person name="Uchiyama I."/>
            <person name="Ito T."/>
            <person name="Fujiyama A."/>
            <person name="Inagaki F."/>
            <person name="Takami H."/>
        </authorList>
    </citation>
    <scope>NUCLEOTIDE SEQUENCE</scope>
    <source>
        <strain evidence="1">Expedition CK06-06</strain>
    </source>
</reference>
<accession>X1CST6</accession>
<name>X1CST6_9ZZZZ</name>
<evidence type="ECO:0000313" key="1">
    <source>
        <dbReference type="EMBL" id="GAG99158.1"/>
    </source>
</evidence>
<feature type="non-terminal residue" evidence="1">
    <location>
        <position position="1"/>
    </location>
</feature>
<comment type="caution">
    <text evidence="1">The sequence shown here is derived from an EMBL/GenBank/DDBJ whole genome shotgun (WGS) entry which is preliminary data.</text>
</comment>
<organism evidence="1">
    <name type="scientific">marine sediment metagenome</name>
    <dbReference type="NCBI Taxonomy" id="412755"/>
    <lineage>
        <taxon>unclassified sequences</taxon>
        <taxon>metagenomes</taxon>
        <taxon>ecological metagenomes</taxon>
    </lineage>
</organism>
<dbReference type="EMBL" id="BART01025297">
    <property type="protein sequence ID" value="GAG99158.1"/>
    <property type="molecule type" value="Genomic_DNA"/>
</dbReference>
<gene>
    <name evidence="1" type="ORF">S01H4_45438</name>
</gene>
<dbReference type="AlphaFoldDB" id="X1CST6"/>
<sequence>RGASVVVTFHLGNASPTEEIMSRFTTTVD</sequence>
<protein>
    <submittedName>
        <fullName evidence="1">Uncharacterized protein</fullName>
    </submittedName>
</protein>